<dbReference type="PRINTS" id="PR00035">
    <property type="entry name" value="HTHGNTR"/>
</dbReference>
<dbReference type="RefSeq" id="WP_191750504.1">
    <property type="nucleotide sequence ID" value="NZ_JACSQZ010000043.1"/>
</dbReference>
<evidence type="ECO:0000313" key="6">
    <source>
        <dbReference type="EMBL" id="MBD7915750.1"/>
    </source>
</evidence>
<dbReference type="PANTHER" id="PTHR30146:SF150">
    <property type="entry name" value="ARABINOSE METABOLISM TRANSCRIPTIONAL REPRESSOR"/>
    <property type="match status" value="1"/>
</dbReference>
<evidence type="ECO:0000256" key="4">
    <source>
        <dbReference type="SAM" id="Phobius"/>
    </source>
</evidence>
<proteinExistence type="predicted"/>
<evidence type="ECO:0000313" key="7">
    <source>
        <dbReference type="Proteomes" id="UP000640335"/>
    </source>
</evidence>
<dbReference type="Pfam" id="PF00392">
    <property type="entry name" value="GntR"/>
    <property type="match status" value="1"/>
</dbReference>
<keyword evidence="4" id="KW-0812">Transmembrane</keyword>
<dbReference type="Proteomes" id="UP000640335">
    <property type="component" value="Unassembled WGS sequence"/>
</dbReference>
<keyword evidence="1" id="KW-0805">Transcription regulation</keyword>
<reference evidence="6 7" key="1">
    <citation type="submission" date="2020-08" db="EMBL/GenBank/DDBJ databases">
        <title>A Genomic Blueprint of the Chicken Gut Microbiome.</title>
        <authorList>
            <person name="Gilroy R."/>
            <person name="Ravi A."/>
            <person name="Getino M."/>
            <person name="Pursley I."/>
            <person name="Horton D.L."/>
            <person name="Alikhan N.-F."/>
            <person name="Baker D."/>
            <person name="Gharbi K."/>
            <person name="Hall N."/>
            <person name="Watson M."/>
            <person name="Adriaenssens E.M."/>
            <person name="Foster-Nyarko E."/>
            <person name="Jarju S."/>
            <person name="Secka A."/>
            <person name="Antonio M."/>
            <person name="Oren A."/>
            <person name="Chaudhuri R."/>
            <person name="La Ragione R.M."/>
            <person name="Hildebrand F."/>
            <person name="Pallen M.J."/>
        </authorList>
    </citation>
    <scope>NUCLEOTIDE SEQUENCE [LARGE SCALE GENOMIC DNA]</scope>
    <source>
        <strain evidence="6 7">Sa3CUN1</strain>
    </source>
</reference>
<dbReference type="Pfam" id="PF13377">
    <property type="entry name" value="Peripla_BP_3"/>
    <property type="match status" value="1"/>
</dbReference>
<evidence type="ECO:0000256" key="2">
    <source>
        <dbReference type="ARBA" id="ARBA00023125"/>
    </source>
</evidence>
<accession>A0ABR8Q5U2</accession>
<organism evidence="6 7">
    <name type="scientific">Clostridium gallinarum</name>
    <dbReference type="NCBI Taxonomy" id="2762246"/>
    <lineage>
        <taxon>Bacteria</taxon>
        <taxon>Bacillati</taxon>
        <taxon>Bacillota</taxon>
        <taxon>Clostridia</taxon>
        <taxon>Eubacteriales</taxon>
        <taxon>Clostridiaceae</taxon>
        <taxon>Clostridium</taxon>
    </lineage>
</organism>
<dbReference type="InterPro" id="IPR000524">
    <property type="entry name" value="Tscrpt_reg_HTH_GntR"/>
</dbReference>
<keyword evidence="4" id="KW-1133">Transmembrane helix</keyword>
<dbReference type="Gene3D" id="3.40.50.2300">
    <property type="match status" value="2"/>
</dbReference>
<dbReference type="PANTHER" id="PTHR30146">
    <property type="entry name" value="LACI-RELATED TRANSCRIPTIONAL REPRESSOR"/>
    <property type="match status" value="1"/>
</dbReference>
<dbReference type="SUPFAM" id="SSF46785">
    <property type="entry name" value="Winged helix' DNA-binding domain"/>
    <property type="match status" value="1"/>
</dbReference>
<protein>
    <submittedName>
        <fullName evidence="6">GntR family transcriptional regulator</fullName>
    </submittedName>
</protein>
<feature type="transmembrane region" description="Helical" evidence="4">
    <location>
        <begin position="82"/>
        <end position="99"/>
    </location>
</feature>
<evidence type="ECO:0000256" key="1">
    <source>
        <dbReference type="ARBA" id="ARBA00023015"/>
    </source>
</evidence>
<dbReference type="SUPFAM" id="SSF53822">
    <property type="entry name" value="Periplasmic binding protein-like I"/>
    <property type="match status" value="1"/>
</dbReference>
<dbReference type="CDD" id="cd01541">
    <property type="entry name" value="PBP1_AraR"/>
    <property type="match status" value="1"/>
</dbReference>
<dbReference type="InterPro" id="IPR036390">
    <property type="entry name" value="WH_DNA-bd_sf"/>
</dbReference>
<dbReference type="EMBL" id="JACSQZ010000043">
    <property type="protein sequence ID" value="MBD7915750.1"/>
    <property type="molecule type" value="Genomic_DNA"/>
</dbReference>
<keyword evidence="4" id="KW-0472">Membrane</keyword>
<keyword evidence="3" id="KW-0804">Transcription</keyword>
<dbReference type="InterPro" id="IPR046335">
    <property type="entry name" value="LacI/GalR-like_sensor"/>
</dbReference>
<dbReference type="CDD" id="cd07377">
    <property type="entry name" value="WHTH_GntR"/>
    <property type="match status" value="1"/>
</dbReference>
<name>A0ABR8Q5U2_9CLOT</name>
<sequence length="362" mass="41811">MKKTVKYIEIFEFYKEKIINGDMKVDEKLPTEQEIGEIFSVSRHTVRQSILELEKEGYIYREKSKGAYVNKIDKSKKNKNKVVIVITTYITEYIFPYLIKGIQEVLNSKGYDILLLSTNNEKEREREQLKKLLEYDVVGAIIEPTASALGNTNLDYYNKIKKNNIPYLMINATYNKEEQSYVIMNDEKGTYVLTDYLIKLGHKKIAGIFKEDDMQGLERKRGYIKALKENNIEIDSTIIGDFKTYEEDFYINAFAKSLLTRKDRPTAIVCYNDKIAVKVIKVAKEIGLSIPKDLSIVGYDNDETIAEIFDCGITTISHPKEELGRKAAEMLLLLINGKKEKVSYIFEPEIVEKNSVKNYKNS</sequence>
<dbReference type="InterPro" id="IPR028082">
    <property type="entry name" value="Peripla_BP_I"/>
</dbReference>
<evidence type="ECO:0000259" key="5">
    <source>
        <dbReference type="PROSITE" id="PS50949"/>
    </source>
</evidence>
<evidence type="ECO:0000256" key="3">
    <source>
        <dbReference type="ARBA" id="ARBA00023163"/>
    </source>
</evidence>
<dbReference type="InterPro" id="IPR033532">
    <property type="entry name" value="AraR_ligand_bind_dom"/>
</dbReference>
<keyword evidence="7" id="KW-1185">Reference proteome</keyword>
<dbReference type="PROSITE" id="PS50949">
    <property type="entry name" value="HTH_GNTR"/>
    <property type="match status" value="1"/>
</dbReference>
<keyword evidence="2" id="KW-0238">DNA-binding</keyword>
<gene>
    <name evidence="6" type="ORF">H9660_11395</name>
</gene>
<dbReference type="Gene3D" id="1.10.10.10">
    <property type="entry name" value="Winged helix-like DNA-binding domain superfamily/Winged helix DNA-binding domain"/>
    <property type="match status" value="1"/>
</dbReference>
<feature type="domain" description="HTH gntR-type" evidence="5">
    <location>
        <begin position="4"/>
        <end position="72"/>
    </location>
</feature>
<dbReference type="InterPro" id="IPR036388">
    <property type="entry name" value="WH-like_DNA-bd_sf"/>
</dbReference>
<comment type="caution">
    <text evidence="6">The sequence shown here is derived from an EMBL/GenBank/DDBJ whole genome shotgun (WGS) entry which is preliminary data.</text>
</comment>
<dbReference type="SMART" id="SM00345">
    <property type="entry name" value="HTH_GNTR"/>
    <property type="match status" value="1"/>
</dbReference>